<comment type="caution">
    <text evidence="5">The sequence shown here is derived from an EMBL/GenBank/DDBJ whole genome shotgun (WGS) entry which is preliminary data.</text>
</comment>
<dbReference type="InterPro" id="IPR009050">
    <property type="entry name" value="Globin-like_sf"/>
</dbReference>
<dbReference type="EMBL" id="JAVRHV010000001">
    <property type="protein sequence ID" value="MDT0552100.1"/>
    <property type="molecule type" value="Genomic_DNA"/>
</dbReference>
<keyword evidence="1" id="KW-0813">Transport</keyword>
<dbReference type="InterPro" id="IPR012292">
    <property type="entry name" value="Globin/Proto"/>
</dbReference>
<dbReference type="CDD" id="cd00454">
    <property type="entry name" value="TrHb1_N"/>
    <property type="match status" value="1"/>
</dbReference>
<keyword evidence="6" id="KW-1185">Reference proteome</keyword>
<sequence>MEKTLYDQVGGFVKVRKIILEFYNRVLDEDELIPYFKTVDMERQIDHQTKFISMLLGGPASFTDKHLEHVHNGMSIQNDHFDLVKDILEETLEDFDFIEEHIDILTGEFEKRRNLIVSQ</sequence>
<keyword evidence="2" id="KW-0349">Heme</keyword>
<accession>A0ABU2Y4A9</accession>
<proteinExistence type="predicted"/>
<name>A0ABU2Y4A9_9FLAO</name>
<dbReference type="Gene3D" id="1.10.490.10">
    <property type="entry name" value="Globins"/>
    <property type="match status" value="1"/>
</dbReference>
<dbReference type="Pfam" id="PF01152">
    <property type="entry name" value="Bac_globin"/>
    <property type="match status" value="1"/>
</dbReference>
<evidence type="ECO:0000256" key="2">
    <source>
        <dbReference type="ARBA" id="ARBA00022617"/>
    </source>
</evidence>
<keyword evidence="3" id="KW-0479">Metal-binding</keyword>
<reference evidence="5 6" key="1">
    <citation type="submission" date="2023-09" db="EMBL/GenBank/DDBJ databases">
        <authorList>
            <person name="Rey-Velasco X."/>
        </authorList>
    </citation>
    <scope>NUCLEOTIDE SEQUENCE [LARGE SCALE GENOMIC DNA]</scope>
    <source>
        <strain evidence="5 6">P050</strain>
    </source>
</reference>
<dbReference type="RefSeq" id="WP_311591927.1">
    <property type="nucleotide sequence ID" value="NZ_JAVRHV010000001.1"/>
</dbReference>
<protein>
    <submittedName>
        <fullName evidence="5">Group 1 truncated hemoglobin</fullName>
    </submittedName>
</protein>
<evidence type="ECO:0000256" key="4">
    <source>
        <dbReference type="ARBA" id="ARBA00023004"/>
    </source>
</evidence>
<gene>
    <name evidence="5" type="ORF">RM519_02470</name>
</gene>
<evidence type="ECO:0000313" key="6">
    <source>
        <dbReference type="Proteomes" id="UP001252186"/>
    </source>
</evidence>
<evidence type="ECO:0000256" key="1">
    <source>
        <dbReference type="ARBA" id="ARBA00022448"/>
    </source>
</evidence>
<evidence type="ECO:0000256" key="3">
    <source>
        <dbReference type="ARBA" id="ARBA00022723"/>
    </source>
</evidence>
<organism evidence="5 6">
    <name type="scientific">Urechidicola vernalis</name>
    <dbReference type="NCBI Taxonomy" id="3075600"/>
    <lineage>
        <taxon>Bacteria</taxon>
        <taxon>Pseudomonadati</taxon>
        <taxon>Bacteroidota</taxon>
        <taxon>Flavobacteriia</taxon>
        <taxon>Flavobacteriales</taxon>
        <taxon>Flavobacteriaceae</taxon>
        <taxon>Urechidicola</taxon>
    </lineage>
</organism>
<dbReference type="Proteomes" id="UP001252186">
    <property type="component" value="Unassembled WGS sequence"/>
</dbReference>
<keyword evidence="4" id="KW-0408">Iron</keyword>
<dbReference type="InterPro" id="IPR001486">
    <property type="entry name" value="Hemoglobin_trunc"/>
</dbReference>
<dbReference type="SUPFAM" id="SSF46458">
    <property type="entry name" value="Globin-like"/>
    <property type="match status" value="1"/>
</dbReference>
<evidence type="ECO:0000313" key="5">
    <source>
        <dbReference type="EMBL" id="MDT0552100.1"/>
    </source>
</evidence>